<comment type="caution">
    <text evidence="6">The sequence shown here is derived from an EMBL/GenBank/DDBJ whole genome shotgun (WGS) entry which is preliminary data.</text>
</comment>
<dbReference type="Pfam" id="PF05970">
    <property type="entry name" value="PIF1"/>
    <property type="match status" value="1"/>
</dbReference>
<keyword evidence="7" id="KW-1185">Reference proteome</keyword>
<comment type="catalytic activity">
    <reaction evidence="1">
        <text>ATP + H2O = ADP + phosphate + H(+)</text>
        <dbReference type="Rhea" id="RHEA:13065"/>
        <dbReference type="ChEBI" id="CHEBI:15377"/>
        <dbReference type="ChEBI" id="CHEBI:15378"/>
        <dbReference type="ChEBI" id="CHEBI:30616"/>
        <dbReference type="ChEBI" id="CHEBI:43474"/>
        <dbReference type="ChEBI" id="CHEBI:456216"/>
        <dbReference type="EC" id="5.6.2.3"/>
    </reaction>
</comment>
<keyword evidence="1" id="KW-0347">Helicase</keyword>
<sequence>MAATDAHYAGANADRPSVSEGIRLQTVIKIRFPRSCHNARGMRGTVSTYEQDLKGISRMTDGRLMPRPPAILASVISITVVGRGRLPKDWLKSTFKVRRFVVREALVWLKTHNPKYYGDIEIDEGRLNMLPVDDIPDELTATVRQSEDVSSVEEESAGYVPREDAELEDDNHDEQSRPWHGDHGGTGVEDLASVIPLKVSGAIDTDLNSVSANDFMLTAMSNLWRDGEEGGYAVRHGFSCSGFGLISLSTLELNLVNNSQIFAGHEIDMDAFITTNGPDKTARAQTIAQDPYAAARFFHFIIGTVFETLFNIHVVENSRVESGMGVLGEIAAYFGTVESQGRGTLHLHLLLWLQHAPSMDEMQDLLKTDTFCLRVKQYISDNLHAYLPGMDSQMSMSMMENEKEIGYGRPPNPEADDYEEQLRQWELRVARSKQVHKCEPRRCLYRDDKGRYVCKRGAPFPLADEDFIDEVGNWGMKRKYDKINGWVPAITINLRCNNDGKLLTNGSDMKNIAWYVTGYAAKKQNKNHNMSALIAKGYAFHTDRNDYRDSLQDQQRKLIFRVLQTANLQQELAAPMVISYLMGWGDTFKSHHYVPTFWSSFSRALRNKFPELRSGRHLNGDRQPQNAEEEAENVFSATTRESDEHVATNVEASIEAAPLCSDGRLCTRCQLMDYAYRGDDLDACNVIEFFSNTYERFKSNDCVAVDDAQDVVNDYSAYRAGHPRSTNIHRVVQKPGHNTLPNFIGGYSIPRKDNPEIYAYYCACMLILFKPWRTLGADLKSPAEDWPSAFEAFVSHTDPATKRKINGFQYYHDCLSAAVQNKCHHHDTVEEEEIEMDMESANISQENVYTEDELQQMLSASCAPREKMYAEVAIAHAYESGIFSTGQDSRMREKAGDSHGISHTNAQNIEQLASWKQQMEMSIAQQNISSPVSQSLSGRGSRQVNPMVEPLLPIIMDMSNASDGIIEDALSPANPDQLTEDQRRAFDIIVGHLDQTLAGQKPEPLRMIISGEGGTGKSKVIQSITEAFNRRGASNMLAKGAYTGVAASLITGKTTHTLCMLSQRMEKMSQETKMRLEQEWDSRQYLIVDEYSMISKTLLSQLSRRINIAKKCPPMNGLSFGGVSVILCGDHHQFPSVAAGSKETLYWPVQGGDTLERISGKEIFSEFENVVKLTQQMRVTDPVWREFLQNLRYGRVQEDDLQMLRGQILNTPSCPITDFTTSPWNTASLVTPRHAVRTRWNSEATAKHCKQTGMIRFFCPAEDKIKSGGPRHLSIGEHCEVAKRSLHTTKRRDQRKDLPNEIELSVGMKVMVTTNLETDLDITNGARGDIVHIALHPDEPSIGTTDTIHLEYLPIYILVHLDRTRTAQLDGLDERVIPIEPSQQTFTIVNPSLNPKPKILTVTRCQLPITAAYAFTDYRAQGQTIPYVVVDIAPPPNGTLSLFNLYVALSRSSGRDIPHDPAVLEEDDRLDNLNEKTRKKVEFDACVCRGISRETKA</sequence>
<feature type="domain" description="DNA helicase Pif1-like DEAD-box helicase" evidence="3">
    <location>
        <begin position="977"/>
        <end position="1145"/>
    </location>
</feature>
<dbReference type="InterPro" id="IPR027417">
    <property type="entry name" value="P-loop_NTPase"/>
</dbReference>
<feature type="domain" description="Helitron helicase-like" evidence="4">
    <location>
        <begin position="281"/>
        <end position="351"/>
    </location>
</feature>
<protein>
    <recommendedName>
        <fullName evidence="1">ATP-dependent DNA helicase</fullName>
        <ecNumber evidence="1">5.6.2.3</ecNumber>
    </recommendedName>
</protein>
<evidence type="ECO:0000256" key="1">
    <source>
        <dbReference type="RuleBase" id="RU363044"/>
    </source>
</evidence>
<feature type="compositionally biased region" description="Basic and acidic residues" evidence="2">
    <location>
        <begin position="173"/>
        <end position="183"/>
    </location>
</feature>
<feature type="region of interest" description="Disordered" evidence="2">
    <location>
        <begin position="615"/>
        <end position="642"/>
    </location>
</feature>
<dbReference type="GO" id="GO:0043139">
    <property type="term" value="F:5'-3' DNA helicase activity"/>
    <property type="evidence" value="ECO:0007669"/>
    <property type="project" value="UniProtKB-EC"/>
</dbReference>
<dbReference type="InterPro" id="IPR010285">
    <property type="entry name" value="DNA_helicase_pif1-like_DEAD"/>
</dbReference>
<feature type="region of interest" description="Disordered" evidence="2">
    <location>
        <begin position="143"/>
        <end position="185"/>
    </location>
</feature>
<dbReference type="EC" id="5.6.2.3" evidence="1"/>
<dbReference type="GO" id="GO:0000723">
    <property type="term" value="P:telomere maintenance"/>
    <property type="evidence" value="ECO:0007669"/>
    <property type="project" value="InterPro"/>
</dbReference>
<comment type="similarity">
    <text evidence="1">Belongs to the helicase family.</text>
</comment>
<dbReference type="Pfam" id="PF14214">
    <property type="entry name" value="Helitron_like_N"/>
    <property type="match status" value="1"/>
</dbReference>
<reference evidence="6 7" key="1">
    <citation type="submission" date="2019-02" db="EMBL/GenBank/DDBJ databases">
        <title>Genome sequencing of the rare red list fungi Bondarzewia mesenterica.</title>
        <authorList>
            <person name="Buettner E."/>
            <person name="Kellner H."/>
        </authorList>
    </citation>
    <scope>NUCLEOTIDE SEQUENCE [LARGE SCALE GENOMIC DNA]</scope>
    <source>
        <strain evidence="6 7">DSM 108281</strain>
    </source>
</reference>
<proteinExistence type="inferred from homology"/>
<dbReference type="Pfam" id="PF20209">
    <property type="entry name" value="DUF6570"/>
    <property type="match status" value="1"/>
</dbReference>
<name>A0A4S4LRE4_9AGAM</name>
<feature type="domain" description="DUF6570" evidence="5">
    <location>
        <begin position="25"/>
        <end position="128"/>
    </location>
</feature>
<dbReference type="EMBL" id="SGPL01000430">
    <property type="protein sequence ID" value="THH12700.1"/>
    <property type="molecule type" value="Genomic_DNA"/>
</dbReference>
<organism evidence="6 7">
    <name type="scientific">Bondarzewia mesenterica</name>
    <dbReference type="NCBI Taxonomy" id="1095465"/>
    <lineage>
        <taxon>Eukaryota</taxon>
        <taxon>Fungi</taxon>
        <taxon>Dikarya</taxon>
        <taxon>Basidiomycota</taxon>
        <taxon>Agaricomycotina</taxon>
        <taxon>Agaricomycetes</taxon>
        <taxon>Russulales</taxon>
        <taxon>Bondarzewiaceae</taxon>
        <taxon>Bondarzewia</taxon>
    </lineage>
</organism>
<dbReference type="InterPro" id="IPR025476">
    <property type="entry name" value="Helitron_helicase-like"/>
</dbReference>
<evidence type="ECO:0000256" key="2">
    <source>
        <dbReference type="SAM" id="MobiDB-lite"/>
    </source>
</evidence>
<keyword evidence="1" id="KW-0067">ATP-binding</keyword>
<comment type="cofactor">
    <cofactor evidence="1">
        <name>Mg(2+)</name>
        <dbReference type="ChEBI" id="CHEBI:18420"/>
    </cofactor>
</comment>
<evidence type="ECO:0000259" key="3">
    <source>
        <dbReference type="Pfam" id="PF05970"/>
    </source>
</evidence>
<dbReference type="InterPro" id="IPR051055">
    <property type="entry name" value="PIF1_helicase"/>
</dbReference>
<keyword evidence="1" id="KW-0234">DNA repair</keyword>
<dbReference type="Gene3D" id="3.40.50.300">
    <property type="entry name" value="P-loop containing nucleotide triphosphate hydrolases"/>
    <property type="match status" value="1"/>
</dbReference>
<evidence type="ECO:0000259" key="5">
    <source>
        <dbReference type="Pfam" id="PF20209"/>
    </source>
</evidence>
<dbReference type="PANTHER" id="PTHR47642">
    <property type="entry name" value="ATP-DEPENDENT DNA HELICASE"/>
    <property type="match status" value="1"/>
</dbReference>
<dbReference type="OrthoDB" id="3054702at2759"/>
<keyword evidence="1" id="KW-0378">Hydrolase</keyword>
<keyword evidence="1" id="KW-0233">DNA recombination</keyword>
<dbReference type="GO" id="GO:0016887">
    <property type="term" value="F:ATP hydrolysis activity"/>
    <property type="evidence" value="ECO:0007669"/>
    <property type="project" value="RHEA"/>
</dbReference>
<accession>A0A4S4LRE4</accession>
<keyword evidence="1" id="KW-0547">Nucleotide-binding</keyword>
<dbReference type="GO" id="GO:0006310">
    <property type="term" value="P:DNA recombination"/>
    <property type="evidence" value="ECO:0007669"/>
    <property type="project" value="UniProtKB-KW"/>
</dbReference>
<keyword evidence="1" id="KW-0227">DNA damage</keyword>
<evidence type="ECO:0000259" key="4">
    <source>
        <dbReference type="Pfam" id="PF14214"/>
    </source>
</evidence>
<dbReference type="GO" id="GO:0006281">
    <property type="term" value="P:DNA repair"/>
    <property type="evidence" value="ECO:0007669"/>
    <property type="project" value="UniProtKB-KW"/>
</dbReference>
<gene>
    <name evidence="6" type="ORF">EW146_g7451</name>
</gene>
<dbReference type="Proteomes" id="UP000310158">
    <property type="component" value="Unassembled WGS sequence"/>
</dbReference>
<dbReference type="InterPro" id="IPR046700">
    <property type="entry name" value="DUF6570"/>
</dbReference>
<evidence type="ECO:0000313" key="6">
    <source>
        <dbReference type="EMBL" id="THH12700.1"/>
    </source>
</evidence>
<dbReference type="GO" id="GO:0005524">
    <property type="term" value="F:ATP binding"/>
    <property type="evidence" value="ECO:0007669"/>
    <property type="project" value="UniProtKB-KW"/>
</dbReference>
<evidence type="ECO:0000313" key="7">
    <source>
        <dbReference type="Proteomes" id="UP000310158"/>
    </source>
</evidence>
<dbReference type="SUPFAM" id="SSF52540">
    <property type="entry name" value="P-loop containing nucleoside triphosphate hydrolases"/>
    <property type="match status" value="2"/>
</dbReference>